<dbReference type="EMBL" id="FMUE01000004">
    <property type="protein sequence ID" value="SCX20993.1"/>
    <property type="molecule type" value="Genomic_DNA"/>
</dbReference>
<accession>A0A1R3TV63</accession>
<evidence type="ECO:0000313" key="1">
    <source>
        <dbReference type="EMBL" id="SCX20993.1"/>
    </source>
</evidence>
<dbReference type="RefSeq" id="WP_077119512.1">
    <property type="nucleotide sequence ID" value="NZ_FMUE01000004.1"/>
</dbReference>
<reference evidence="2" key="1">
    <citation type="submission" date="2016-10" db="EMBL/GenBank/DDBJ databases">
        <authorList>
            <person name="Wibberg D."/>
        </authorList>
    </citation>
    <scope>NUCLEOTIDE SEQUENCE [LARGE SCALE GENOMIC DNA]</scope>
</reference>
<dbReference type="AlphaFoldDB" id="A0A1R3TV63"/>
<evidence type="ECO:0000313" key="2">
    <source>
        <dbReference type="Proteomes" id="UP000187891"/>
    </source>
</evidence>
<name>A0A1R3TV63_9HYPH</name>
<sequence length="125" mass="14147">MTLPDREKRSGLKDEVLAGEYVLGALSADATAQLAKRVKTDRQFAAIVRRWQDNLGHVSTDERRSFKSYMDASMDHSLRRSDDSLHRSIYGRFSIISALWNSVRFWRLATSAALLWAAALLFSAV</sequence>
<dbReference type="Proteomes" id="UP000187891">
    <property type="component" value="Unassembled WGS sequence"/>
</dbReference>
<organism evidence="1 2">
    <name type="scientific">Agrobacterium rosae</name>
    <dbReference type="NCBI Taxonomy" id="1972867"/>
    <lineage>
        <taxon>Bacteria</taxon>
        <taxon>Pseudomonadati</taxon>
        <taxon>Pseudomonadota</taxon>
        <taxon>Alphaproteobacteria</taxon>
        <taxon>Hyphomicrobiales</taxon>
        <taxon>Rhizobiaceae</taxon>
        <taxon>Rhizobium/Agrobacterium group</taxon>
        <taxon>Agrobacterium</taxon>
    </lineage>
</organism>
<proteinExistence type="predicted"/>
<protein>
    <submittedName>
        <fullName evidence="1">Uncharacterized protein</fullName>
    </submittedName>
</protein>
<gene>
    <name evidence="1" type="ORF">DSM25559_1994</name>
</gene>